<feature type="region of interest" description="Disordered" evidence="8">
    <location>
        <begin position="2667"/>
        <end position="2699"/>
    </location>
</feature>
<dbReference type="SMART" id="SM00249">
    <property type="entry name" value="PHD"/>
    <property type="match status" value="3"/>
</dbReference>
<dbReference type="InterPro" id="IPR018359">
    <property type="entry name" value="Bromodomain_CS"/>
</dbReference>
<feature type="domain" description="Bromo" evidence="9">
    <location>
        <begin position="3211"/>
        <end position="3281"/>
    </location>
</feature>
<dbReference type="InterPro" id="IPR019786">
    <property type="entry name" value="Zinc_finger_PHD-type_CS"/>
</dbReference>
<dbReference type="Pfam" id="PF00628">
    <property type="entry name" value="PHD"/>
    <property type="match status" value="3"/>
</dbReference>
<dbReference type="CDD" id="cd05509">
    <property type="entry name" value="Bromo_gcn5_like"/>
    <property type="match status" value="1"/>
</dbReference>
<dbReference type="GO" id="GO:0016589">
    <property type="term" value="C:NURF complex"/>
    <property type="evidence" value="ECO:0007669"/>
    <property type="project" value="InterPro"/>
</dbReference>
<feature type="compositionally biased region" description="Polar residues" evidence="8">
    <location>
        <begin position="1862"/>
        <end position="1877"/>
    </location>
</feature>
<dbReference type="CDD" id="cd15560">
    <property type="entry name" value="PHD2_3_BPTF"/>
    <property type="match status" value="2"/>
</dbReference>
<organism evidence="12 13">
    <name type="scientific">Allacma fusca</name>
    <dbReference type="NCBI Taxonomy" id="39272"/>
    <lineage>
        <taxon>Eukaryota</taxon>
        <taxon>Metazoa</taxon>
        <taxon>Ecdysozoa</taxon>
        <taxon>Arthropoda</taxon>
        <taxon>Hexapoda</taxon>
        <taxon>Collembola</taxon>
        <taxon>Symphypleona</taxon>
        <taxon>Sminthuridae</taxon>
        <taxon>Allacma</taxon>
    </lineage>
</organism>
<feature type="compositionally biased region" description="Low complexity" evidence="8">
    <location>
        <begin position="2950"/>
        <end position="2966"/>
    </location>
</feature>
<dbReference type="InterPro" id="IPR028941">
    <property type="entry name" value="WHIM2_dom"/>
</dbReference>
<feature type="compositionally biased region" description="Polar residues" evidence="8">
    <location>
        <begin position="649"/>
        <end position="671"/>
    </location>
</feature>
<feature type="region of interest" description="Disordered" evidence="8">
    <location>
        <begin position="1681"/>
        <end position="1719"/>
    </location>
</feature>
<feature type="region of interest" description="Disordered" evidence="8">
    <location>
        <begin position="2950"/>
        <end position="2991"/>
    </location>
</feature>
<feature type="region of interest" description="Disordered" evidence="8">
    <location>
        <begin position="580"/>
        <end position="738"/>
    </location>
</feature>
<feature type="region of interest" description="Disordered" evidence="8">
    <location>
        <begin position="2753"/>
        <end position="2774"/>
    </location>
</feature>
<dbReference type="EMBL" id="CAJVCH010537602">
    <property type="protein sequence ID" value="CAG7825806.1"/>
    <property type="molecule type" value="Genomic_DNA"/>
</dbReference>
<proteinExistence type="predicted"/>
<feature type="region of interest" description="Disordered" evidence="8">
    <location>
        <begin position="3031"/>
        <end position="3062"/>
    </location>
</feature>
<keyword evidence="4" id="KW-0862">Zinc</keyword>
<gene>
    <name evidence="12" type="ORF">AFUS01_LOCUS35895</name>
</gene>
<dbReference type="Pfam" id="PF15613">
    <property type="entry name" value="WSD"/>
    <property type="match status" value="1"/>
</dbReference>
<dbReference type="Proteomes" id="UP000708208">
    <property type="component" value="Unassembled WGS sequence"/>
</dbReference>
<feature type="compositionally biased region" description="Polar residues" evidence="8">
    <location>
        <begin position="2335"/>
        <end position="2351"/>
    </location>
</feature>
<dbReference type="Pfam" id="PF02791">
    <property type="entry name" value="DDT"/>
    <property type="match status" value="1"/>
</dbReference>
<dbReference type="GO" id="GO:0008270">
    <property type="term" value="F:zinc ion binding"/>
    <property type="evidence" value="ECO:0007669"/>
    <property type="project" value="UniProtKB-KW"/>
</dbReference>
<evidence type="ECO:0000259" key="11">
    <source>
        <dbReference type="PROSITE" id="PS50827"/>
    </source>
</evidence>
<evidence type="ECO:0000259" key="9">
    <source>
        <dbReference type="PROSITE" id="PS50014"/>
    </source>
</evidence>
<feature type="region of interest" description="Disordered" evidence="8">
    <location>
        <begin position="543"/>
        <end position="562"/>
    </location>
</feature>
<feature type="compositionally biased region" description="Polar residues" evidence="8">
    <location>
        <begin position="1144"/>
        <end position="1155"/>
    </location>
</feature>
<accession>A0A8J2PSC3</accession>
<evidence type="ECO:0000256" key="1">
    <source>
        <dbReference type="ARBA" id="ARBA00004123"/>
    </source>
</evidence>
<feature type="compositionally biased region" description="Basic and acidic residues" evidence="8">
    <location>
        <begin position="1156"/>
        <end position="1166"/>
    </location>
</feature>
<feature type="compositionally biased region" description="Acidic residues" evidence="8">
    <location>
        <begin position="117"/>
        <end position="126"/>
    </location>
</feature>
<keyword evidence="13" id="KW-1185">Reference proteome</keyword>
<dbReference type="GO" id="GO:0006357">
    <property type="term" value="P:regulation of transcription by RNA polymerase II"/>
    <property type="evidence" value="ECO:0007669"/>
    <property type="project" value="InterPro"/>
</dbReference>
<dbReference type="InterPro" id="IPR001487">
    <property type="entry name" value="Bromodomain"/>
</dbReference>
<keyword evidence="3 7" id="KW-0863">Zinc-finger</keyword>
<keyword evidence="6" id="KW-0103">Bromodomain</keyword>
<feature type="compositionally biased region" description="Basic and acidic residues" evidence="8">
    <location>
        <begin position="675"/>
        <end position="686"/>
    </location>
</feature>
<evidence type="ECO:0000259" key="10">
    <source>
        <dbReference type="PROSITE" id="PS50016"/>
    </source>
</evidence>
<feature type="region of interest" description="Disordered" evidence="8">
    <location>
        <begin position="1014"/>
        <end position="1050"/>
    </location>
</feature>
<feature type="compositionally biased region" description="Polar residues" evidence="8">
    <location>
        <begin position="692"/>
        <end position="705"/>
    </location>
</feature>
<feature type="compositionally biased region" description="Basic and acidic residues" evidence="8">
    <location>
        <begin position="1093"/>
        <end position="1143"/>
    </location>
</feature>
<evidence type="ECO:0000256" key="3">
    <source>
        <dbReference type="ARBA" id="ARBA00022771"/>
    </source>
</evidence>
<sequence length="3303" mass="361956">MSDSPGGRPRRTRQSGRLSSINSTPVSNPYKKPTYLAGREKKIEVPVVVSTPSTGRGRGRGRGRPPGSGRGGSSRGRNSRPECVATRTDTKKSASSRGKKRRRGGYNTHDYHYGSDFDSDQIESEPEQPPSDSDSNSVDENIALDDTVESDSDYSVASSRLVRLPSPPVPVWLDEDNSCTDDLEIPQSSDDLLLPRELVIKAVSIYEPIRRFHQLVRLTPFRFEDFCAALSTDEQNVLLAEVHIQLLKAILREEEANGTVFGPNDCKDSVQATLFFMDNMTWCDCLRSYIESDSSWADIAKEMSSVEYPFCGPEVRIKILGWLVDIFLATNLVRESLVSQGNIRHEDHCRLCNRLGELVCCETCPAVYHLGCIDPPLPEDDPPDDWKCTICVKNKISGVADCVSDMEKAGLLIRHERLGYDRHGRKYWFLVRRILVESDDGKEVWYYSTMYQVEELLNQLDTQGYEAELYDAIAIQKDEIYRHMAITEKVTSTMNTQHRKTYLEAENALLKKLHEKRLQAKQLQEEERLRQEEEILKAKRLQEEERHRQEDEVKRKEEEEKKKIREDRLNRRNRNKYGYAIEDFEPLTPSSTHENSHLDDEEGADSKNLELDSKDIKSEKTELDGESNEISKSESMETQVAPEVDSKDSASTNKDLSKTPSSPSENKNGKTANADAKELPVVKSETDETEEPQQPVQPADSTSCTSEKDREIVTRSKTGSLTPKTEEKEATSSSSARKSKALLLDIDSEERMTRLKSTGLYKLGQEGSYRSYINSYSTDNLALSKAQHNEERDRKRHMSHKFSLTTASECKWSGSQHGLRASIVGTLRATLLSMENSVPGTLMHVNWSLLRKAWVSAVAGCVSCRDFSKAMIAFAACLRPSVFNTAWSEGGGHVKLIRMTALEREERKKIEKRDKKDRDDEEDRLRVLPQFVKYSIRPKHQVWKQKGEEYRLHGRWGWIWMSTSRPAKPKDFRKLGLLGGPYKHVIQVKSDTGKIKTMLIDPNVFDKLMAKRSATSKKSDNTMTGSISSTSNLPTSSVVTNNNSNSVSNCQNISNKKDAVECEHSSDESCVVPTSPNVVNKNCESSVPSVSDPVEKEEKIDEEHKEEDKEPKKEAKVGPDEKRLSENGIKMETEDDVKPHPSSEDQTMDTSSSETETQKIDLDNITKDCTQQVDARSDDETPIQLDGIKKEIDGNKDSKGTVAENEINNSDGVKGAEDKHDEVNKDDSRNKFRTELINVSLGIQSANRIIYPKLAHRVPILEGFLSRRIKLQAAEEKALCTTFGQENIESLKQYQQQASVNTRIEEEMAKLEHAFPLAASYSLKCYSYECKMDANEPPSSSNSKCKCYSPMCRLKFVIQDSQRRKVEKNALIEKEKMDKLKKEVDEKRVYTKSSSAEKVYLKKLPEHIKKKRTPVKYPVTSGFRSIASKKPSILVLPQYELRKLARAAGRTFTPVEFASNPKPGNNWAWPYPCGRPYFKTSWQYRTVHAVSLASAALQLRILYASVRWDDIQMKPPNLDGKNQVTTDMEIITTEILNHRIMGRFAERIQYLRRKQTVPIDAPKTIREVTPSRSGLRKRKRAESPDKTDPLIVEEWVDEDKVELWEIRLYGDKQDRKIEKKIDTPTTRTKTGVALTRPEKWDPSTTPTSSTTTTSNAVSATKAADLMREQYETELKMQRAVHLSKRDNHVKNNNTAPNAKSPMPTASQQLQQQNAAAGLPANPRSYGGTNSNVLNAAGSAAKKIIIAKSGATTAGSSGSTPDQGSTPMILNRKVPLVRTPNATATQATVQTKTTEIVAKIFPTPQGQRLVFQSQPHELTQTVLAQIQAQLQGVTGLLPGSTISFQIQQPVSASSPASAAVSSTSLNAGTPTQSTTASPVAQKLPISSLSSASSPATTTGRITQSSVLTGQQMYKTADGKIQAIQLQPATTQLSAAGQQQVVVSQSVGNRLNTPLVFKKVIRNAKGAEEILNTSTSITTVPTNVVSSVPTTMTPKKQTTETVTKIIQQGGQTHRIIFQGNNAAEIGPQLISQIQSQIQGMHGIPPGTPIPLQIQTAVASSSSMSPIVAKSPIVSSTSALPIVAQSPGDNNKPSGKIQLSVLVPGQQVGQRVLIPGQQVLKTVDDKLKAIQPHPVQQQQPGIIRVSQSQVVGVSSSPVLAAKSALASTTSGGQIVKFPPGGMMSGQQFVKTVDGKLQAFQVQLQPSQQQIGQLQQVIINPNMVGRVASSVNAVQISSPATISSVRTPFTTVASSTGNLKVQPNAIVNDQPILKTSDGKLIQIRPSIGQQVTSVSQSLASPYVLKKVVSTAAAAAASTNASAPRARLATPTNALTAATKQETSPSTIGQRETNPGISGARTNEIIAKVVQTTQGLKFVLHTNGNELTPALIQQIQNQIQGMQAVPGATICFQIKTPEQASTISANRANPTSSPITRFPSTSFSESPATSAAVNSPVKMQQPSSPAIPTPTKPSDAPVTTAQTALQQLQQQQTSTAQQPVSSNTNVAGGRLTNPIVLKKVTRPPPQQKVSQDGQSTVSASTLSTPNKPVAPSVMEMQDGKKPNEIISKVFQSGQQPRIVVQGNPAELTPQLLLQIQNQLQGMQVLPPGTNIPFEIQSAINSTAGSISTTTASKIIGGSSTTPAKPGGKIQFNVILPQQQPQVGQFIKAGEENVPTVPSQDGSDSSVQTTPAARSPMTHTVAAAAASKPNPISILSPAKPQQSPAALSVSDGKVPVSRFLASTPSVNFRTSQVLGSVETPSDGSLVGPGNQIPNTTPVPVTPTKSAVPIIPKNNLSPVKLQRPIISAEQQVLETPDGKITGGSTQPALNQKSPLLPQVIKSSPGVSQYGGTTSPAPVISAAITPKSPVVSSASSPIKFQQSSVMSDQRILKVLDGKIQAAQSPTPQVPSSVTPGPTPPPAEVHAAATPGSLSSNDVLSLPSAVKSASASVANATDHVNSNSQDLQQQQSLSKGSKKKYYKGDTSSPVKNSGQKTPPKLISTLFRHKELLKKDIFKKRGLLEKELHIDIQKELHEDFKSTSVTPSETTEVPSAAKAGQKRKASDAKGSTKSIAAAGSNAKKKKKNKLYCICQTPYDNSKFYVGCDVCSNWFHGDCIGITEQMSDSLSEYICDACQDDSNKVYCLCRQPYDESQFYICCDTCQDWFHGRCVGVLQAESSQIDEYVCPNCDSTTPLNHANLKPLSYEDYPLLTKLLKQIQAHKAAWPFLEPVDPTEARNYYRVIKEPMDLRTVEFRTEEKCYSRLRDFIGDITKIFDNCRYYNPAESAFYKAAESLESFFAQKIMLLRQRLV</sequence>
<feature type="compositionally biased region" description="Low complexity" evidence="8">
    <location>
        <begin position="1642"/>
        <end position="1654"/>
    </location>
</feature>
<dbReference type="SMART" id="SM00571">
    <property type="entry name" value="DDT"/>
    <property type="match status" value="1"/>
</dbReference>
<feature type="region of interest" description="Disordered" evidence="8">
    <location>
        <begin position="2893"/>
        <end position="2927"/>
    </location>
</feature>
<feature type="region of interest" description="Disordered" evidence="8">
    <location>
        <begin position="2417"/>
        <end position="2547"/>
    </location>
</feature>
<dbReference type="PROSITE" id="PS50016">
    <property type="entry name" value="ZF_PHD_2"/>
    <property type="match status" value="2"/>
</dbReference>
<feature type="compositionally biased region" description="Polar residues" evidence="8">
    <location>
        <begin position="1072"/>
        <end position="1083"/>
    </location>
</feature>
<dbReference type="PROSITE" id="PS01359">
    <property type="entry name" value="ZF_PHD_1"/>
    <property type="match status" value="1"/>
</dbReference>
<feature type="compositionally biased region" description="Polar residues" evidence="8">
    <location>
        <begin position="2977"/>
        <end position="2987"/>
    </location>
</feature>
<feature type="compositionally biased region" description="Low complexity" evidence="8">
    <location>
        <begin position="2471"/>
        <end position="2496"/>
    </location>
</feature>
<feature type="compositionally biased region" description="Basic and acidic residues" evidence="8">
    <location>
        <begin position="1214"/>
        <end position="1227"/>
    </location>
</feature>
<comment type="caution">
    <text evidence="12">The sequence shown here is derived from an EMBL/GenBank/DDBJ whole genome shotgun (WGS) entry which is preliminary data.</text>
</comment>
<feature type="region of interest" description="Disordered" evidence="8">
    <location>
        <begin position="1860"/>
        <end position="1880"/>
    </location>
</feature>
<feature type="region of interest" description="Disordered" evidence="8">
    <location>
        <begin position="1627"/>
        <end position="1657"/>
    </location>
</feature>
<evidence type="ECO:0000256" key="8">
    <source>
        <dbReference type="SAM" id="MobiDB-lite"/>
    </source>
</evidence>
<name>A0A8J2PSC3_9HEXA</name>
<feature type="compositionally biased region" description="Low complexity" evidence="8">
    <location>
        <begin position="2893"/>
        <end position="2907"/>
    </location>
</feature>
<keyword evidence="5" id="KW-0539">Nucleus</keyword>
<feature type="compositionally biased region" description="Polar residues" evidence="8">
    <location>
        <begin position="2522"/>
        <end position="2541"/>
    </location>
</feature>
<feature type="compositionally biased region" description="Basic and acidic residues" evidence="8">
    <location>
        <begin position="594"/>
        <end position="635"/>
    </location>
</feature>
<dbReference type="PROSITE" id="PS00633">
    <property type="entry name" value="BROMODOMAIN_1"/>
    <property type="match status" value="1"/>
</dbReference>
<dbReference type="PANTHER" id="PTHR45975">
    <property type="entry name" value="NUCLEOSOME-REMODELING FACTOR SUBUNIT BPTF"/>
    <property type="match status" value="1"/>
</dbReference>
<feature type="domain" description="PHD-type" evidence="10">
    <location>
        <begin position="3121"/>
        <end position="3184"/>
    </location>
</feature>
<comment type="subcellular location">
    <subcellularLocation>
        <location evidence="1">Nucleus</location>
    </subcellularLocation>
</comment>
<feature type="compositionally biased region" description="Gly residues" evidence="8">
    <location>
        <begin position="64"/>
        <end position="74"/>
    </location>
</feature>
<protein>
    <submittedName>
        <fullName evidence="12">Uncharacterized protein</fullName>
    </submittedName>
</protein>
<dbReference type="SMART" id="SM00297">
    <property type="entry name" value="BROMO"/>
    <property type="match status" value="1"/>
</dbReference>
<feature type="domain" description="PHD-type" evidence="10">
    <location>
        <begin position="346"/>
        <end position="394"/>
    </location>
</feature>
<dbReference type="OrthoDB" id="784962at2759"/>
<dbReference type="PROSITE" id="PS50827">
    <property type="entry name" value="DDT"/>
    <property type="match status" value="1"/>
</dbReference>
<feature type="region of interest" description="Disordered" evidence="8">
    <location>
        <begin position="2332"/>
        <end position="2353"/>
    </location>
</feature>
<feature type="region of interest" description="Disordered" evidence="8">
    <location>
        <begin position="1190"/>
        <end position="1227"/>
    </location>
</feature>
<dbReference type="InterPro" id="IPR018501">
    <property type="entry name" value="DDT_dom"/>
</dbReference>
<reference evidence="12" key="1">
    <citation type="submission" date="2021-06" db="EMBL/GenBank/DDBJ databases">
        <authorList>
            <person name="Hodson N. C."/>
            <person name="Mongue J. A."/>
            <person name="Jaron S. K."/>
        </authorList>
    </citation>
    <scope>NUCLEOTIDE SEQUENCE</scope>
</reference>
<dbReference type="Pfam" id="PF00439">
    <property type="entry name" value="Bromodomain"/>
    <property type="match status" value="1"/>
</dbReference>
<evidence type="ECO:0000256" key="5">
    <source>
        <dbReference type="ARBA" id="ARBA00023242"/>
    </source>
</evidence>
<dbReference type="InterPro" id="IPR001965">
    <property type="entry name" value="Znf_PHD"/>
</dbReference>
<keyword evidence="2" id="KW-0479">Metal-binding</keyword>
<evidence type="ECO:0000256" key="4">
    <source>
        <dbReference type="ARBA" id="ARBA00022833"/>
    </source>
</evidence>
<dbReference type="InterPro" id="IPR019787">
    <property type="entry name" value="Znf_PHD-finger"/>
</dbReference>
<feature type="region of interest" description="Disordered" evidence="8">
    <location>
        <begin position="1068"/>
        <end position="1166"/>
    </location>
</feature>
<dbReference type="GO" id="GO:0000978">
    <property type="term" value="F:RNA polymerase II cis-regulatory region sequence-specific DNA binding"/>
    <property type="evidence" value="ECO:0007669"/>
    <property type="project" value="TreeGrafter"/>
</dbReference>
<feature type="compositionally biased region" description="Basic and acidic residues" evidence="8">
    <location>
        <begin position="1190"/>
        <end position="1199"/>
    </location>
</feature>
<evidence type="ECO:0000256" key="6">
    <source>
        <dbReference type="PROSITE-ProRule" id="PRU00035"/>
    </source>
</evidence>
<feature type="compositionally biased region" description="Polar residues" evidence="8">
    <location>
        <begin position="2670"/>
        <end position="2686"/>
    </location>
</feature>
<evidence type="ECO:0000256" key="2">
    <source>
        <dbReference type="ARBA" id="ARBA00022723"/>
    </source>
</evidence>
<dbReference type="PANTHER" id="PTHR45975:SF2">
    <property type="entry name" value="NUCLEOSOME-REMODELING FACTOR SUBUNIT BPTF"/>
    <property type="match status" value="1"/>
</dbReference>
<feature type="compositionally biased region" description="Low complexity" evidence="8">
    <location>
        <begin position="1705"/>
        <end position="1719"/>
    </location>
</feature>
<evidence type="ECO:0000256" key="7">
    <source>
        <dbReference type="PROSITE-ProRule" id="PRU00146"/>
    </source>
</evidence>
<dbReference type="PROSITE" id="PS50014">
    <property type="entry name" value="BROMODOMAIN_2"/>
    <property type="match status" value="1"/>
</dbReference>
<feature type="compositionally biased region" description="Low complexity" evidence="8">
    <location>
        <begin position="1026"/>
        <end position="1050"/>
    </location>
</feature>
<dbReference type="InterPro" id="IPR038028">
    <property type="entry name" value="BPTF"/>
</dbReference>
<evidence type="ECO:0000313" key="12">
    <source>
        <dbReference type="EMBL" id="CAG7825806.1"/>
    </source>
</evidence>
<feature type="compositionally biased region" description="Low complexity" evidence="8">
    <location>
        <begin position="3032"/>
        <end position="3045"/>
    </location>
</feature>
<feature type="compositionally biased region" description="Polar residues" evidence="8">
    <location>
        <begin position="15"/>
        <end position="27"/>
    </location>
</feature>
<evidence type="ECO:0000313" key="13">
    <source>
        <dbReference type="Proteomes" id="UP000708208"/>
    </source>
</evidence>
<feature type="compositionally biased region" description="Polar residues" evidence="8">
    <location>
        <begin position="2417"/>
        <end position="2459"/>
    </location>
</feature>
<feature type="domain" description="DDT" evidence="11">
    <location>
        <begin position="196"/>
        <end position="256"/>
    </location>
</feature>
<feature type="region of interest" description="Disordered" evidence="8">
    <location>
        <begin position="1"/>
        <end position="139"/>
    </location>
</feature>